<dbReference type="PROSITE" id="PS50927">
    <property type="entry name" value="BULB_LECTIN"/>
    <property type="match status" value="2"/>
</dbReference>
<protein>
    <recommendedName>
        <fullName evidence="1">Bulb-type lectin domain-containing protein</fullName>
    </recommendedName>
</protein>
<dbReference type="Gene3D" id="2.90.10.10">
    <property type="entry name" value="Bulb-type lectin domain"/>
    <property type="match status" value="3"/>
</dbReference>
<name>A0A7S1FMU8_9STRA</name>
<dbReference type="SUPFAM" id="SSF51110">
    <property type="entry name" value="alpha-D-mannose-specific plant lectins"/>
    <property type="match status" value="3"/>
</dbReference>
<organism evidence="2">
    <name type="scientific">Corethron hystrix</name>
    <dbReference type="NCBI Taxonomy" id="216773"/>
    <lineage>
        <taxon>Eukaryota</taxon>
        <taxon>Sar</taxon>
        <taxon>Stramenopiles</taxon>
        <taxon>Ochrophyta</taxon>
        <taxon>Bacillariophyta</taxon>
        <taxon>Coscinodiscophyceae</taxon>
        <taxon>Corethrophycidae</taxon>
        <taxon>Corethrales</taxon>
        <taxon>Corethraceae</taxon>
        <taxon>Corethron</taxon>
    </lineage>
</organism>
<dbReference type="InterPro" id="IPR036426">
    <property type="entry name" value="Bulb-type_lectin_dom_sf"/>
</dbReference>
<reference evidence="2" key="1">
    <citation type="submission" date="2021-01" db="EMBL/GenBank/DDBJ databases">
        <authorList>
            <person name="Corre E."/>
            <person name="Pelletier E."/>
            <person name="Niang G."/>
            <person name="Scheremetjew M."/>
            <person name="Finn R."/>
            <person name="Kale V."/>
            <person name="Holt S."/>
            <person name="Cochrane G."/>
            <person name="Meng A."/>
            <person name="Brown T."/>
            <person name="Cohen L."/>
        </authorList>
    </citation>
    <scope>NUCLEOTIDE SEQUENCE</scope>
    <source>
        <strain evidence="2">308</strain>
    </source>
</reference>
<gene>
    <name evidence="2" type="ORF">CHYS00102_LOCUS3497</name>
</gene>
<dbReference type="EMBL" id="HBFR01005041">
    <property type="protein sequence ID" value="CAD8876319.1"/>
    <property type="molecule type" value="Transcribed_RNA"/>
</dbReference>
<evidence type="ECO:0000259" key="1">
    <source>
        <dbReference type="PROSITE" id="PS50927"/>
    </source>
</evidence>
<feature type="domain" description="Bulb-type lectin" evidence="1">
    <location>
        <begin position="60"/>
        <end position="171"/>
    </location>
</feature>
<feature type="domain" description="Bulb-type lectin" evidence="1">
    <location>
        <begin position="1"/>
        <end position="57"/>
    </location>
</feature>
<evidence type="ECO:0000313" key="2">
    <source>
        <dbReference type="EMBL" id="CAD8876319.1"/>
    </source>
</evidence>
<dbReference type="AlphaFoldDB" id="A0A7S1FMU8"/>
<sequence length="310" mass="35014">MKSNGNLVVYAYDENNIEEPVWKSYTEGEGGQKVKIYDNGDVLMKDENGNVVWNFEQCKSNKLEISDKLHSDQYICSGNNKFGLGKKGELVHYVNGILKYSKDLGKNGVSNFMKMKSNGNLVVYTYDENNIADPVWKSETSGEGGQKVKIYDNGDVLMKDENGNVVWKLEYNNADNNCKSNKLEIYDELHANQYICDGNNKFGLGIEGELVHIVNGEVKLFEDPGKSYGDENIMVMQDSGNLVVYNGYLDEPVMWKSYIASDGGKLVEIHSDGNVVMKDKYGYEVWKLQDNYINKLSSEIVKDENIGEIM</sequence>
<dbReference type="InterPro" id="IPR001480">
    <property type="entry name" value="Bulb-type_lectin_dom"/>
</dbReference>
<accession>A0A7S1FMU8</accession>
<proteinExistence type="predicted"/>